<proteinExistence type="predicted"/>
<evidence type="ECO:0008006" key="3">
    <source>
        <dbReference type="Google" id="ProtNLM"/>
    </source>
</evidence>
<dbReference type="InterPro" id="IPR025518">
    <property type="entry name" value="DUF4406"/>
</dbReference>
<dbReference type="SUPFAM" id="SSF52309">
    <property type="entry name" value="N-(deoxy)ribosyltransferase-like"/>
    <property type="match status" value="1"/>
</dbReference>
<evidence type="ECO:0000313" key="1">
    <source>
        <dbReference type="EMBL" id="PIZ99434.1"/>
    </source>
</evidence>
<reference evidence="2" key="1">
    <citation type="submission" date="2017-09" db="EMBL/GenBank/DDBJ databases">
        <title>Depth-based differentiation of microbial function through sediment-hosted aquifers and enrichment of novel symbionts in the deep terrestrial subsurface.</title>
        <authorList>
            <person name="Probst A.J."/>
            <person name="Ladd B."/>
            <person name="Jarett J.K."/>
            <person name="Geller-Mcgrath D.E."/>
            <person name="Sieber C.M.K."/>
            <person name="Emerson J.B."/>
            <person name="Anantharaman K."/>
            <person name="Thomas B.C."/>
            <person name="Malmstrom R."/>
            <person name="Stieglmeier M."/>
            <person name="Klingl A."/>
            <person name="Woyke T."/>
            <person name="Ryan C.M."/>
            <person name="Banfield J.F."/>
        </authorList>
    </citation>
    <scope>NUCLEOTIDE SEQUENCE [LARGE SCALE GENOMIC DNA]</scope>
</reference>
<dbReference type="Pfam" id="PF14359">
    <property type="entry name" value="DUF4406"/>
    <property type="match status" value="1"/>
</dbReference>
<dbReference type="EMBL" id="PFPO01000027">
    <property type="protein sequence ID" value="PIZ99434.1"/>
    <property type="molecule type" value="Genomic_DNA"/>
</dbReference>
<dbReference type="AlphaFoldDB" id="A0A2M7VFU1"/>
<gene>
    <name evidence="1" type="ORF">COX77_01450</name>
</gene>
<organism evidence="1 2">
    <name type="scientific">Candidatus Komeilibacteria bacterium CG_4_10_14_0_2_um_filter_37_10</name>
    <dbReference type="NCBI Taxonomy" id="1974470"/>
    <lineage>
        <taxon>Bacteria</taxon>
        <taxon>Candidatus Komeiliibacteriota</taxon>
    </lineage>
</organism>
<name>A0A2M7VFU1_9BACT</name>
<comment type="caution">
    <text evidence="1">The sequence shown here is derived from an EMBL/GenBank/DDBJ whole genome shotgun (WGS) entry which is preliminary data.</text>
</comment>
<protein>
    <recommendedName>
        <fullName evidence="3">DUF1937 domain-containing protein</fullName>
    </recommendedName>
</protein>
<accession>A0A2M7VFU1</accession>
<dbReference type="Gene3D" id="3.40.50.10400">
    <property type="entry name" value="Hypothetical protein PA1492"/>
    <property type="match status" value="1"/>
</dbReference>
<evidence type="ECO:0000313" key="2">
    <source>
        <dbReference type="Proteomes" id="UP000230405"/>
    </source>
</evidence>
<sequence length="121" mass="13535">MKIVMISGHYTGDGSQEVIAKNIAIAEKFAIALANKGIGFFCPHCNSAQHEIKGSIIGPQFYVDLNLEIQKRATDAILMIPGWKTSPGAVNEIKLAKKMDKPIFYPNDENDLQEIEMWYHL</sequence>
<dbReference type="Proteomes" id="UP000230405">
    <property type="component" value="Unassembled WGS sequence"/>
</dbReference>